<dbReference type="Proteomes" id="UP000046395">
    <property type="component" value="Unassembled WGS sequence"/>
</dbReference>
<evidence type="ECO:0000313" key="7">
    <source>
        <dbReference type="Proteomes" id="UP000046395"/>
    </source>
</evidence>
<keyword evidence="5" id="KW-0449">Lipoprotein</keyword>
<dbReference type="Gene3D" id="2.30.30.100">
    <property type="match status" value="1"/>
</dbReference>
<dbReference type="GO" id="GO:0005834">
    <property type="term" value="C:heterotrimeric G-protein complex"/>
    <property type="evidence" value="ECO:0007669"/>
    <property type="project" value="InterPro"/>
</dbReference>
<organism evidence="7 8">
    <name type="scientific">Trichuris muris</name>
    <name type="common">Mouse whipworm</name>
    <dbReference type="NCBI Taxonomy" id="70415"/>
    <lineage>
        <taxon>Eukaryota</taxon>
        <taxon>Metazoa</taxon>
        <taxon>Ecdysozoa</taxon>
        <taxon>Nematoda</taxon>
        <taxon>Enoplea</taxon>
        <taxon>Dorylaimia</taxon>
        <taxon>Trichinellida</taxon>
        <taxon>Trichuridae</taxon>
        <taxon>Trichuris</taxon>
    </lineage>
</organism>
<dbReference type="InterPro" id="IPR001770">
    <property type="entry name" value="G-protein_gamma"/>
</dbReference>
<comment type="subcellular location">
    <subcellularLocation>
        <location evidence="5">Cell membrane</location>
        <topology evidence="5">Lipid-anchor</topology>
        <orientation evidence="5">Cytoplasmic side</orientation>
    </subcellularLocation>
</comment>
<sequence length="173" mass="19966">MDKAELQRLVDSLRRQLKMHRVAVSVSANELRNFVEENQPHDPLVDNSDKKVNPWAERGKAPWIRCFCHWANVGLAEGGMEKTKDDEHRRSELREQFLRTVSSLYGRQASIHFHGLNSPIKGEFVACRPLLEHFALKDFETPAGHLSRAIVRKSDVVRMEFEIPLGETHDDEK</sequence>
<evidence type="ECO:0000256" key="3">
    <source>
        <dbReference type="ARBA" id="ARBA00023136"/>
    </source>
</evidence>
<name>A0A5S6QI57_TRIMR</name>
<evidence type="ECO:0000256" key="1">
    <source>
        <dbReference type="ARBA" id="ARBA00007431"/>
    </source>
</evidence>
<accession>A0A5S6QI57</accession>
<evidence type="ECO:0000313" key="8">
    <source>
        <dbReference type="WBParaSite" id="TMUE_2000006537.1"/>
    </source>
</evidence>
<keyword evidence="4 5" id="KW-0807">Transducer</keyword>
<dbReference type="Gene3D" id="4.10.260.10">
    <property type="entry name" value="Transducin (heterotrimeric G protein), gamma chain"/>
    <property type="match status" value="1"/>
</dbReference>
<dbReference type="PRINTS" id="PR00321">
    <property type="entry name" value="GPROTEING"/>
</dbReference>
<evidence type="ECO:0000259" key="6">
    <source>
        <dbReference type="PROSITE" id="PS50058"/>
    </source>
</evidence>
<evidence type="ECO:0000256" key="2">
    <source>
        <dbReference type="ARBA" id="ARBA00022475"/>
    </source>
</evidence>
<dbReference type="InterPro" id="IPR015898">
    <property type="entry name" value="G-protein_gamma-like_dom"/>
</dbReference>
<keyword evidence="2 5" id="KW-1003">Cell membrane</keyword>
<dbReference type="PROSITE" id="PS50058">
    <property type="entry name" value="G_PROTEIN_GAMMA"/>
    <property type="match status" value="1"/>
</dbReference>
<dbReference type="InterPro" id="IPR020338">
    <property type="entry name" value="SMN_gemin7"/>
</dbReference>
<dbReference type="Pfam" id="PF00631">
    <property type="entry name" value="G-gamma"/>
    <property type="match status" value="1"/>
</dbReference>
<evidence type="ECO:0000256" key="4">
    <source>
        <dbReference type="ARBA" id="ARBA00023224"/>
    </source>
</evidence>
<dbReference type="GO" id="GO:0034719">
    <property type="term" value="C:SMN-Sm protein complex"/>
    <property type="evidence" value="ECO:0007669"/>
    <property type="project" value="InterPro"/>
</dbReference>
<dbReference type="SMART" id="SM01224">
    <property type="entry name" value="G_gamma"/>
    <property type="match status" value="1"/>
</dbReference>
<comment type="subunit">
    <text evidence="5">G proteins are composed of 3 units; alpha, beta and gamma.</text>
</comment>
<dbReference type="CDD" id="cd00068">
    <property type="entry name" value="GGL"/>
    <property type="match status" value="1"/>
</dbReference>
<dbReference type="STRING" id="70415.A0A5S6QI57"/>
<dbReference type="PANTHER" id="PTHR15936:SF2">
    <property type="entry name" value="GUANINE NUCLEOTIDE-BINDING PROTEIN G(I)_G(S)_G(O) SUBUNIT GAMMA-13"/>
    <property type="match status" value="1"/>
</dbReference>
<dbReference type="GO" id="GO:0031681">
    <property type="term" value="F:G-protein beta-subunit binding"/>
    <property type="evidence" value="ECO:0007669"/>
    <property type="project" value="InterPro"/>
</dbReference>
<dbReference type="SMART" id="SM00224">
    <property type="entry name" value="GGL"/>
    <property type="match status" value="1"/>
</dbReference>
<dbReference type="WBParaSite" id="TMUE_2000006537.1">
    <property type="protein sequence ID" value="TMUE_2000006537.1"/>
    <property type="gene ID" value="WBGene00299643"/>
</dbReference>
<dbReference type="GO" id="GO:0007200">
    <property type="term" value="P:phospholipase C-activating G protein-coupled receptor signaling pathway"/>
    <property type="evidence" value="ECO:0007669"/>
    <property type="project" value="InterPro"/>
</dbReference>
<dbReference type="InterPro" id="IPR036284">
    <property type="entry name" value="GGL_sf"/>
</dbReference>
<keyword evidence="3 5" id="KW-0472">Membrane</keyword>
<dbReference type="InterPro" id="IPR039227">
    <property type="entry name" value="GNG13"/>
</dbReference>
<dbReference type="Pfam" id="PF11095">
    <property type="entry name" value="Gemin7"/>
    <property type="match status" value="1"/>
</dbReference>
<dbReference type="PANTHER" id="PTHR15936">
    <property type="entry name" value="GUANINE NUCLEOTIDE-BINDING PROTEIN G I /G S /G O GAMMA-13 SUBUNIT"/>
    <property type="match status" value="1"/>
</dbReference>
<dbReference type="SUPFAM" id="SSF48670">
    <property type="entry name" value="Transducin (heterotrimeric G protein), gamma chain"/>
    <property type="match status" value="1"/>
</dbReference>
<evidence type="ECO:0000256" key="5">
    <source>
        <dbReference type="RuleBase" id="RU004973"/>
    </source>
</evidence>
<comment type="similarity">
    <text evidence="1 5">Belongs to the G protein gamma family.</text>
</comment>
<dbReference type="GO" id="GO:0050909">
    <property type="term" value="P:sensory perception of taste"/>
    <property type="evidence" value="ECO:0007669"/>
    <property type="project" value="InterPro"/>
</dbReference>
<reference evidence="8" key="1">
    <citation type="submission" date="2019-12" db="UniProtKB">
        <authorList>
            <consortium name="WormBaseParasite"/>
        </authorList>
    </citation>
    <scope>IDENTIFICATION</scope>
</reference>
<dbReference type="AlphaFoldDB" id="A0A5S6QI57"/>
<protein>
    <recommendedName>
        <fullName evidence="5">Guanine nucleotide-binding protein subunit gamma</fullName>
    </recommendedName>
</protein>
<proteinExistence type="inferred from homology"/>
<keyword evidence="7" id="KW-1185">Reference proteome</keyword>
<feature type="domain" description="G protein gamma" evidence="6">
    <location>
        <begin position="1"/>
        <end position="71"/>
    </location>
</feature>
<comment type="function">
    <text evidence="5">Guanine nucleotide-binding proteins (G proteins) are involved as a modulator or transducer in various transmembrane signaling systems. The beta and gamma chains are required for the GTPase activity, for replacement of GDP by GTP, and for G protein-effector interaction.</text>
</comment>